<dbReference type="PANTHER" id="PTHR43139:SF52">
    <property type="entry name" value="SI:DKEY-122A22.2"/>
    <property type="match status" value="1"/>
</dbReference>
<name>A0A2U3TGZ7_9NEIS</name>
<evidence type="ECO:0000259" key="1">
    <source>
        <dbReference type="Pfam" id="PF00561"/>
    </source>
</evidence>
<dbReference type="SUPFAM" id="SSF53474">
    <property type="entry name" value="alpha/beta-Hydrolases"/>
    <property type="match status" value="1"/>
</dbReference>
<dbReference type="PRINTS" id="PR00111">
    <property type="entry name" value="ABHYDROLASE"/>
</dbReference>
<organism evidence="2 3">
    <name type="scientific">Microvirgula aerodenitrificans</name>
    <dbReference type="NCBI Taxonomy" id="57480"/>
    <lineage>
        <taxon>Bacteria</taxon>
        <taxon>Pseudomonadati</taxon>
        <taxon>Pseudomonadota</taxon>
        <taxon>Betaproteobacteria</taxon>
        <taxon>Neisseriales</taxon>
        <taxon>Aquaspirillaceae</taxon>
        <taxon>Microvirgula</taxon>
    </lineage>
</organism>
<dbReference type="PANTHER" id="PTHR43139">
    <property type="entry name" value="SI:DKEY-122A22.2"/>
    <property type="match status" value="1"/>
</dbReference>
<sequence length="246" mass="26536">MLDSAACFSSGIRMKLSSQTVLRWLSAILLAVSLTACSPSAMQAWWADSVVSGKGFVSKTLDLPDGRLAWREAGSGQPVLLLHGFGGNGLVNWQAQMTDLARDHRVLVPDLLWFGASTSQRPPSLDAQAAALAALLERLDLREVRVVGLSYGGFVAQALTRRAPERISQLVMVDSPGWIYTDADARDLLSRAGVPSAEALFVPDTPEALRRLVRLVYSHSSRDARTGCCAMCSSTISPVAGRRNLR</sequence>
<protein>
    <recommendedName>
        <fullName evidence="1">AB hydrolase-1 domain-containing protein</fullName>
    </recommendedName>
</protein>
<accession>A0A2U3TGZ7</accession>
<keyword evidence="3" id="KW-1185">Reference proteome</keyword>
<reference evidence="2 3" key="1">
    <citation type="submission" date="2018-04" db="EMBL/GenBank/DDBJ databases">
        <title>Denitrifier Microvirgula.</title>
        <authorList>
            <person name="Anderson E."/>
            <person name="Jang J."/>
            <person name="Ishii S."/>
        </authorList>
    </citation>
    <scope>NUCLEOTIDE SEQUENCE [LARGE SCALE GENOMIC DNA]</scope>
    <source>
        <strain evidence="2 3">BE2.4</strain>
    </source>
</reference>
<gene>
    <name evidence="2" type="ORF">DAI18_00375</name>
</gene>
<feature type="domain" description="AB hydrolase-1" evidence="1">
    <location>
        <begin position="78"/>
        <end position="177"/>
    </location>
</feature>
<dbReference type="Proteomes" id="UP000244173">
    <property type="component" value="Chromosome"/>
</dbReference>
<evidence type="ECO:0000313" key="2">
    <source>
        <dbReference type="EMBL" id="AVY92670.1"/>
    </source>
</evidence>
<dbReference type="EMBL" id="CP028519">
    <property type="protein sequence ID" value="AVY92670.1"/>
    <property type="molecule type" value="Genomic_DNA"/>
</dbReference>
<dbReference type="Pfam" id="PF00561">
    <property type="entry name" value="Abhydrolase_1"/>
    <property type="match status" value="1"/>
</dbReference>
<dbReference type="InterPro" id="IPR029058">
    <property type="entry name" value="AB_hydrolase_fold"/>
</dbReference>
<dbReference type="InterPro" id="IPR000073">
    <property type="entry name" value="AB_hydrolase_1"/>
</dbReference>
<proteinExistence type="predicted"/>
<dbReference type="AlphaFoldDB" id="A0A2U3TGZ7"/>
<dbReference type="STRING" id="1122240.GCA_000620105_00825"/>
<dbReference type="KEGG" id="maer:DAI18_00375"/>
<evidence type="ECO:0000313" key="3">
    <source>
        <dbReference type="Proteomes" id="UP000244173"/>
    </source>
</evidence>
<dbReference type="InterPro" id="IPR052370">
    <property type="entry name" value="Meta-cleavage_hydrolase"/>
</dbReference>
<dbReference type="Gene3D" id="3.40.50.1820">
    <property type="entry name" value="alpha/beta hydrolase"/>
    <property type="match status" value="1"/>
</dbReference>